<accession>A0AA36DWV3</accession>
<feature type="domain" description="SWIM-type" evidence="7">
    <location>
        <begin position="174"/>
        <end position="206"/>
    </location>
</feature>
<name>A0AA36DWV3_LACSI</name>
<sequence length="384" mass="42276">MKGPYPGQILSAVGIDGNNGTYPLAYAVVESESTNSWTWFLTCLGDDLGLGTNSNFTFMTDRQKGVLPAIAKLFPCAEHRRAHTNAMLNNMCESLNSKIVEGRDVPIITCLEYIREYLVKKIVTVQKEIDKAVGPLTPTATIWVEKLKKEASQLRSVFCGNGKYQVSKNLLEQFVVDMGQKTCSCRRWELIGIPCAHAIACMWEMLKNKEIDKITEHWVHRTYWLETWKNMYSFTIHPINGRNMWEKSTCPTTLLPPKHHVPIGRPKKKRRRSTMEVEDLVKGNQLSRAQKSVTCSKCNKSGHNARTCKGQKAGGSQTSRNVGGSQTSKIVGGAGSEKVKVGSEKVKAGGSQTSRNVSGAGSAKVKDGSAKVRASVSKKGKGVP</sequence>
<evidence type="ECO:0000256" key="1">
    <source>
        <dbReference type="ARBA" id="ARBA00022723"/>
    </source>
</evidence>
<feature type="compositionally biased region" description="Basic and acidic residues" evidence="5">
    <location>
        <begin position="337"/>
        <end position="347"/>
    </location>
</feature>
<dbReference type="InterPro" id="IPR007527">
    <property type="entry name" value="Znf_SWIM"/>
</dbReference>
<dbReference type="AlphaFoldDB" id="A0AA36DWV3"/>
<keyword evidence="9" id="KW-1185">Reference proteome</keyword>
<dbReference type="Proteomes" id="UP001177003">
    <property type="component" value="Chromosome 3"/>
</dbReference>
<feature type="domain" description="CCHC-type" evidence="6">
    <location>
        <begin position="295"/>
        <end position="309"/>
    </location>
</feature>
<reference evidence="8" key="1">
    <citation type="submission" date="2023-04" db="EMBL/GenBank/DDBJ databases">
        <authorList>
            <person name="Vijverberg K."/>
            <person name="Xiong W."/>
            <person name="Schranz E."/>
        </authorList>
    </citation>
    <scope>NUCLEOTIDE SEQUENCE</scope>
</reference>
<dbReference type="SUPFAM" id="SSF57756">
    <property type="entry name" value="Retrovirus zinc finger-like domains"/>
    <property type="match status" value="1"/>
</dbReference>
<dbReference type="InterPro" id="IPR018289">
    <property type="entry name" value="MULE_transposase_dom"/>
</dbReference>
<evidence type="ECO:0000256" key="2">
    <source>
        <dbReference type="ARBA" id="ARBA00022771"/>
    </source>
</evidence>
<evidence type="ECO:0000259" key="6">
    <source>
        <dbReference type="PROSITE" id="PS50158"/>
    </source>
</evidence>
<feature type="region of interest" description="Disordered" evidence="5">
    <location>
        <begin position="256"/>
        <end position="277"/>
    </location>
</feature>
<feature type="compositionally biased region" description="Polar residues" evidence="5">
    <location>
        <begin position="314"/>
        <end position="329"/>
    </location>
</feature>
<feature type="compositionally biased region" description="Polar residues" evidence="5">
    <location>
        <begin position="291"/>
        <end position="304"/>
    </location>
</feature>
<proteinExistence type="predicted"/>
<evidence type="ECO:0000256" key="5">
    <source>
        <dbReference type="SAM" id="MobiDB-lite"/>
    </source>
</evidence>
<organism evidence="8 9">
    <name type="scientific">Lactuca saligna</name>
    <name type="common">Willowleaf lettuce</name>
    <dbReference type="NCBI Taxonomy" id="75948"/>
    <lineage>
        <taxon>Eukaryota</taxon>
        <taxon>Viridiplantae</taxon>
        <taxon>Streptophyta</taxon>
        <taxon>Embryophyta</taxon>
        <taxon>Tracheophyta</taxon>
        <taxon>Spermatophyta</taxon>
        <taxon>Magnoliopsida</taxon>
        <taxon>eudicotyledons</taxon>
        <taxon>Gunneridae</taxon>
        <taxon>Pentapetalae</taxon>
        <taxon>asterids</taxon>
        <taxon>campanulids</taxon>
        <taxon>Asterales</taxon>
        <taxon>Asteraceae</taxon>
        <taxon>Cichorioideae</taxon>
        <taxon>Cichorieae</taxon>
        <taxon>Lactucinae</taxon>
        <taxon>Lactuca</taxon>
    </lineage>
</organism>
<keyword evidence="1" id="KW-0479">Metal-binding</keyword>
<evidence type="ECO:0000313" key="8">
    <source>
        <dbReference type="EMBL" id="CAI9274569.1"/>
    </source>
</evidence>
<dbReference type="EMBL" id="OX465079">
    <property type="protein sequence ID" value="CAI9274569.1"/>
    <property type="molecule type" value="Genomic_DNA"/>
</dbReference>
<feature type="compositionally biased region" description="Basic residues" evidence="5">
    <location>
        <begin position="257"/>
        <end position="272"/>
    </location>
</feature>
<gene>
    <name evidence="8" type="ORF">LSALG_LOCUS14643</name>
</gene>
<dbReference type="GO" id="GO:0008270">
    <property type="term" value="F:zinc ion binding"/>
    <property type="evidence" value="ECO:0007669"/>
    <property type="project" value="UniProtKB-KW"/>
</dbReference>
<evidence type="ECO:0000256" key="4">
    <source>
        <dbReference type="PROSITE-ProRule" id="PRU00047"/>
    </source>
</evidence>
<dbReference type="Pfam" id="PF04434">
    <property type="entry name" value="SWIM"/>
    <property type="match status" value="1"/>
</dbReference>
<feature type="region of interest" description="Disordered" evidence="5">
    <location>
        <begin position="291"/>
        <end position="384"/>
    </location>
</feature>
<dbReference type="Pfam" id="PF10551">
    <property type="entry name" value="MULE"/>
    <property type="match status" value="1"/>
</dbReference>
<evidence type="ECO:0000259" key="7">
    <source>
        <dbReference type="PROSITE" id="PS50966"/>
    </source>
</evidence>
<keyword evidence="2 4" id="KW-0863">Zinc-finger</keyword>
<dbReference type="PROSITE" id="PS50966">
    <property type="entry name" value="ZF_SWIM"/>
    <property type="match status" value="1"/>
</dbReference>
<evidence type="ECO:0000256" key="3">
    <source>
        <dbReference type="ARBA" id="ARBA00022833"/>
    </source>
</evidence>
<dbReference type="PANTHER" id="PTHR31973">
    <property type="entry name" value="POLYPROTEIN, PUTATIVE-RELATED"/>
    <property type="match status" value="1"/>
</dbReference>
<dbReference type="InterPro" id="IPR001878">
    <property type="entry name" value="Znf_CCHC"/>
</dbReference>
<dbReference type="GO" id="GO:0003676">
    <property type="term" value="F:nucleic acid binding"/>
    <property type="evidence" value="ECO:0007669"/>
    <property type="project" value="InterPro"/>
</dbReference>
<evidence type="ECO:0008006" key="10">
    <source>
        <dbReference type="Google" id="ProtNLM"/>
    </source>
</evidence>
<evidence type="ECO:0000313" key="9">
    <source>
        <dbReference type="Proteomes" id="UP001177003"/>
    </source>
</evidence>
<protein>
    <recommendedName>
        <fullName evidence="10">SWIM-type domain-containing protein</fullName>
    </recommendedName>
</protein>
<keyword evidence="3" id="KW-0862">Zinc</keyword>
<dbReference type="PANTHER" id="PTHR31973:SF190">
    <property type="entry name" value="MULE TRANSPOSASE DOMAIN-CONTAINING PROTEIN"/>
    <property type="match status" value="1"/>
</dbReference>
<dbReference type="PROSITE" id="PS50158">
    <property type="entry name" value="ZF_CCHC"/>
    <property type="match status" value="1"/>
</dbReference>
<dbReference type="SMART" id="SM00575">
    <property type="entry name" value="ZnF_PMZ"/>
    <property type="match status" value="1"/>
</dbReference>
<dbReference type="InterPro" id="IPR006564">
    <property type="entry name" value="Znf_PMZ"/>
</dbReference>
<dbReference type="InterPro" id="IPR036875">
    <property type="entry name" value="Znf_CCHC_sf"/>
</dbReference>